<accession>A0AAV9F451</accession>
<dbReference type="AlphaFoldDB" id="A0AAV9F451"/>
<keyword evidence="3" id="KW-1185">Reference proteome</keyword>
<sequence>MAHPTNPRAPQPLPHHHPIFICPLFLHHHHHHHHHLHHNQLGCPNLCPHHAFHCLTHHHHHHHHHHHLLLTPPPPSLSDQHPISQNPTSAYVNSGVSNHTETDVLGEELKESGEQQQQEPVEEEEDLFVMTDEWMEFFAKSEARRKLEKKKGKR</sequence>
<feature type="compositionally biased region" description="Polar residues" evidence="1">
    <location>
        <begin position="78"/>
        <end position="99"/>
    </location>
</feature>
<evidence type="ECO:0000313" key="3">
    <source>
        <dbReference type="Proteomes" id="UP001180020"/>
    </source>
</evidence>
<dbReference type="PANTHER" id="PTHR48235:SF1">
    <property type="entry name" value="OS01G0916700 PROTEIN"/>
    <property type="match status" value="1"/>
</dbReference>
<evidence type="ECO:0000256" key="1">
    <source>
        <dbReference type="SAM" id="MobiDB-lite"/>
    </source>
</evidence>
<feature type="region of interest" description="Disordered" evidence="1">
    <location>
        <begin position="65"/>
        <end position="124"/>
    </location>
</feature>
<evidence type="ECO:0000313" key="2">
    <source>
        <dbReference type="EMBL" id="KAK1319297.1"/>
    </source>
</evidence>
<reference evidence="2" key="1">
    <citation type="journal article" date="2023" name="Nat. Commun.">
        <title>Diploid and tetraploid genomes of Acorus and the evolution of monocots.</title>
        <authorList>
            <person name="Ma L."/>
            <person name="Liu K.W."/>
            <person name="Li Z."/>
            <person name="Hsiao Y.Y."/>
            <person name="Qi Y."/>
            <person name="Fu T."/>
            <person name="Tang G.D."/>
            <person name="Zhang D."/>
            <person name="Sun W.H."/>
            <person name="Liu D.K."/>
            <person name="Li Y."/>
            <person name="Chen G.Z."/>
            <person name="Liu X.D."/>
            <person name="Liao X.Y."/>
            <person name="Jiang Y.T."/>
            <person name="Yu X."/>
            <person name="Hao Y."/>
            <person name="Huang J."/>
            <person name="Zhao X.W."/>
            <person name="Ke S."/>
            <person name="Chen Y.Y."/>
            <person name="Wu W.L."/>
            <person name="Hsu J.L."/>
            <person name="Lin Y.F."/>
            <person name="Huang M.D."/>
            <person name="Li C.Y."/>
            <person name="Huang L."/>
            <person name="Wang Z.W."/>
            <person name="Zhao X."/>
            <person name="Zhong W.Y."/>
            <person name="Peng D.H."/>
            <person name="Ahmad S."/>
            <person name="Lan S."/>
            <person name="Zhang J.S."/>
            <person name="Tsai W.C."/>
            <person name="Van de Peer Y."/>
            <person name="Liu Z.J."/>
        </authorList>
    </citation>
    <scope>NUCLEOTIDE SEQUENCE</scope>
    <source>
        <strain evidence="2">CP</strain>
    </source>
</reference>
<comment type="caution">
    <text evidence="2">The sequence shown here is derived from an EMBL/GenBank/DDBJ whole genome shotgun (WGS) entry which is preliminary data.</text>
</comment>
<gene>
    <name evidence="2" type="ORF">QJS10_CPB04g01276</name>
</gene>
<organism evidence="2 3">
    <name type="scientific">Acorus calamus</name>
    <name type="common">Sweet flag</name>
    <dbReference type="NCBI Taxonomy" id="4465"/>
    <lineage>
        <taxon>Eukaryota</taxon>
        <taxon>Viridiplantae</taxon>
        <taxon>Streptophyta</taxon>
        <taxon>Embryophyta</taxon>
        <taxon>Tracheophyta</taxon>
        <taxon>Spermatophyta</taxon>
        <taxon>Magnoliopsida</taxon>
        <taxon>Liliopsida</taxon>
        <taxon>Acoraceae</taxon>
        <taxon>Acorus</taxon>
    </lineage>
</organism>
<protein>
    <submittedName>
        <fullName evidence="2">Uncharacterized protein</fullName>
    </submittedName>
</protein>
<reference evidence="2" key="2">
    <citation type="submission" date="2023-06" db="EMBL/GenBank/DDBJ databases">
        <authorList>
            <person name="Ma L."/>
            <person name="Liu K.-W."/>
            <person name="Li Z."/>
            <person name="Hsiao Y.-Y."/>
            <person name="Qi Y."/>
            <person name="Fu T."/>
            <person name="Tang G."/>
            <person name="Zhang D."/>
            <person name="Sun W.-H."/>
            <person name="Liu D.-K."/>
            <person name="Li Y."/>
            <person name="Chen G.-Z."/>
            <person name="Liu X.-D."/>
            <person name="Liao X.-Y."/>
            <person name="Jiang Y.-T."/>
            <person name="Yu X."/>
            <person name="Hao Y."/>
            <person name="Huang J."/>
            <person name="Zhao X.-W."/>
            <person name="Ke S."/>
            <person name="Chen Y.-Y."/>
            <person name="Wu W.-L."/>
            <person name="Hsu J.-L."/>
            <person name="Lin Y.-F."/>
            <person name="Huang M.-D."/>
            <person name="Li C.-Y."/>
            <person name="Huang L."/>
            <person name="Wang Z.-W."/>
            <person name="Zhao X."/>
            <person name="Zhong W.-Y."/>
            <person name="Peng D.-H."/>
            <person name="Ahmad S."/>
            <person name="Lan S."/>
            <person name="Zhang J.-S."/>
            <person name="Tsai W.-C."/>
            <person name="Van De Peer Y."/>
            <person name="Liu Z.-J."/>
        </authorList>
    </citation>
    <scope>NUCLEOTIDE SEQUENCE</scope>
    <source>
        <strain evidence="2">CP</strain>
        <tissue evidence="2">Leaves</tissue>
    </source>
</reference>
<dbReference type="Proteomes" id="UP001180020">
    <property type="component" value="Unassembled WGS sequence"/>
</dbReference>
<name>A0AAV9F451_ACOCL</name>
<dbReference type="EMBL" id="JAUJYO010000004">
    <property type="protein sequence ID" value="KAK1319297.1"/>
    <property type="molecule type" value="Genomic_DNA"/>
</dbReference>
<dbReference type="PANTHER" id="PTHR48235">
    <property type="entry name" value="OS01G0916700 PROTEIN"/>
    <property type="match status" value="1"/>
</dbReference>
<proteinExistence type="predicted"/>